<evidence type="ECO:0000256" key="1">
    <source>
        <dbReference type="SAM" id="MobiDB-lite"/>
    </source>
</evidence>
<proteinExistence type="predicted"/>
<feature type="compositionally biased region" description="Acidic residues" evidence="1">
    <location>
        <begin position="50"/>
        <end position="64"/>
    </location>
</feature>
<protein>
    <submittedName>
        <fullName evidence="2">Uncharacterized protein</fullName>
    </submittedName>
</protein>
<feature type="region of interest" description="Disordered" evidence="1">
    <location>
        <begin position="1"/>
        <end position="64"/>
    </location>
</feature>
<gene>
    <name evidence="2" type="ORF">MSP1401_LOCUS168</name>
</gene>
<feature type="compositionally biased region" description="Basic and acidic residues" evidence="1">
    <location>
        <begin position="18"/>
        <end position="35"/>
    </location>
</feature>
<sequence length="233" mass="24262">MTASTDADELSPLALAAEDARPSLDDVLGPERKPSNSEGGVLTGANVETMDADERDEAANDEDDVAPCCQRTGPCRWDVVCRAHVRRWEAAHGEKYVAFLRRTGGVVPAWLGSADDGGDVLPGQRGSSAAVATNAAGIEDYANDEDDELDVGLLGNGGDDALVEVAGRGEADGEPSPFGAESVMELDDDMRENDDDASGFENPVLAAAMARGSEARVAAAGELRLDETEGLEA</sequence>
<evidence type="ECO:0000313" key="2">
    <source>
        <dbReference type="EMBL" id="CAD8428992.1"/>
    </source>
</evidence>
<dbReference type="EMBL" id="HBEN01000191">
    <property type="protein sequence ID" value="CAD8428992.1"/>
    <property type="molecule type" value="Transcribed_RNA"/>
</dbReference>
<organism evidence="2">
    <name type="scientific">Micromonas pusilla</name>
    <name type="common">Picoplanktonic green alga</name>
    <name type="synonym">Chromulina pusilla</name>
    <dbReference type="NCBI Taxonomy" id="38833"/>
    <lineage>
        <taxon>Eukaryota</taxon>
        <taxon>Viridiplantae</taxon>
        <taxon>Chlorophyta</taxon>
        <taxon>Mamiellophyceae</taxon>
        <taxon>Mamiellales</taxon>
        <taxon>Mamiellaceae</taxon>
        <taxon>Micromonas</taxon>
    </lineage>
</organism>
<name>A0A7S0CQ33_MICPS</name>
<dbReference type="AlphaFoldDB" id="A0A7S0CQ33"/>
<accession>A0A7S0CQ33</accession>
<reference evidence="2" key="1">
    <citation type="submission" date="2021-01" db="EMBL/GenBank/DDBJ databases">
        <authorList>
            <person name="Corre E."/>
            <person name="Pelletier E."/>
            <person name="Niang G."/>
            <person name="Scheremetjew M."/>
            <person name="Finn R."/>
            <person name="Kale V."/>
            <person name="Holt S."/>
            <person name="Cochrane G."/>
            <person name="Meng A."/>
            <person name="Brown T."/>
            <person name="Cohen L."/>
        </authorList>
    </citation>
    <scope>NUCLEOTIDE SEQUENCE</scope>
    <source>
        <strain evidence="2">CCAC1681</strain>
    </source>
</reference>